<keyword evidence="2" id="KW-1185">Reference proteome</keyword>
<protein>
    <recommendedName>
        <fullName evidence="3">Secreted protein</fullName>
    </recommendedName>
</protein>
<comment type="caution">
    <text evidence="1">The sequence shown here is derived from an EMBL/GenBank/DDBJ whole genome shotgun (WGS) entry which is preliminary data.</text>
</comment>
<proteinExistence type="predicted"/>
<organism evidence="1 2">
    <name type="scientific">Deinococcus roseus</name>
    <dbReference type="NCBI Taxonomy" id="392414"/>
    <lineage>
        <taxon>Bacteria</taxon>
        <taxon>Thermotogati</taxon>
        <taxon>Deinococcota</taxon>
        <taxon>Deinococci</taxon>
        <taxon>Deinococcales</taxon>
        <taxon>Deinococcaceae</taxon>
        <taxon>Deinococcus</taxon>
    </lineage>
</organism>
<dbReference type="Proteomes" id="UP000632222">
    <property type="component" value="Unassembled WGS sequence"/>
</dbReference>
<reference evidence="2" key="1">
    <citation type="journal article" date="2019" name="Int. J. Syst. Evol. Microbiol.">
        <title>The Global Catalogue of Microorganisms (GCM) 10K type strain sequencing project: providing services to taxonomists for standard genome sequencing and annotation.</title>
        <authorList>
            <consortium name="The Broad Institute Genomics Platform"/>
            <consortium name="The Broad Institute Genome Sequencing Center for Infectious Disease"/>
            <person name="Wu L."/>
            <person name="Ma J."/>
        </authorList>
    </citation>
    <scope>NUCLEOTIDE SEQUENCE [LARGE SCALE GENOMIC DNA]</scope>
    <source>
        <strain evidence="2">JCM 14370</strain>
    </source>
</reference>
<evidence type="ECO:0008006" key="3">
    <source>
        <dbReference type="Google" id="ProtNLM"/>
    </source>
</evidence>
<evidence type="ECO:0000313" key="2">
    <source>
        <dbReference type="Proteomes" id="UP000632222"/>
    </source>
</evidence>
<evidence type="ECO:0000313" key="1">
    <source>
        <dbReference type="EMBL" id="GGJ32940.1"/>
    </source>
</evidence>
<gene>
    <name evidence="1" type="ORF">GCM10008938_18990</name>
</gene>
<accession>A0ABQ2CYD1</accession>
<dbReference type="EMBL" id="BMOD01000005">
    <property type="protein sequence ID" value="GGJ32940.1"/>
    <property type="molecule type" value="Genomic_DNA"/>
</dbReference>
<sequence>MASGAAVGFWGVCTYSSRGAVREVAMVVPLRKPSKKKARSTFTSEQKKAHRTSQVVQWAGVVVLRLPFQRCLWLFPAVLSGVHG</sequence>
<name>A0ABQ2CYD1_9DEIO</name>